<proteinExistence type="predicted"/>
<dbReference type="Proteomes" id="UP000188268">
    <property type="component" value="Unassembled WGS sequence"/>
</dbReference>
<keyword evidence="3" id="KW-1185">Reference proteome</keyword>
<evidence type="ECO:0000256" key="1">
    <source>
        <dbReference type="SAM" id="MobiDB-lite"/>
    </source>
</evidence>
<accession>A0A1R3IU33</accession>
<feature type="compositionally biased region" description="Basic and acidic residues" evidence="1">
    <location>
        <begin position="1"/>
        <end position="13"/>
    </location>
</feature>
<evidence type="ECO:0000313" key="2">
    <source>
        <dbReference type="EMBL" id="OMO86087.1"/>
    </source>
</evidence>
<comment type="caution">
    <text evidence="2">The sequence shown here is derived from an EMBL/GenBank/DDBJ whole genome shotgun (WGS) entry which is preliminary data.</text>
</comment>
<feature type="compositionally biased region" description="Polar residues" evidence="1">
    <location>
        <begin position="19"/>
        <end position="36"/>
    </location>
</feature>
<protein>
    <submittedName>
        <fullName evidence="2">Uncharacterized protein</fullName>
    </submittedName>
</protein>
<dbReference type="EMBL" id="AWWV01009515">
    <property type="protein sequence ID" value="OMO86087.1"/>
    <property type="molecule type" value="Genomic_DNA"/>
</dbReference>
<sequence>MDARPSKGSEAIKYHHSGIQHTNSEQDNEESITPTEISRHYKSIEVLDRNQ</sequence>
<dbReference type="Gramene" id="OMO86087">
    <property type="protein sequence ID" value="OMO86087"/>
    <property type="gene ID" value="CCACVL1_09810"/>
</dbReference>
<name>A0A1R3IU33_COCAP</name>
<organism evidence="2 3">
    <name type="scientific">Corchorus capsularis</name>
    <name type="common">Jute</name>
    <dbReference type="NCBI Taxonomy" id="210143"/>
    <lineage>
        <taxon>Eukaryota</taxon>
        <taxon>Viridiplantae</taxon>
        <taxon>Streptophyta</taxon>
        <taxon>Embryophyta</taxon>
        <taxon>Tracheophyta</taxon>
        <taxon>Spermatophyta</taxon>
        <taxon>Magnoliopsida</taxon>
        <taxon>eudicotyledons</taxon>
        <taxon>Gunneridae</taxon>
        <taxon>Pentapetalae</taxon>
        <taxon>rosids</taxon>
        <taxon>malvids</taxon>
        <taxon>Malvales</taxon>
        <taxon>Malvaceae</taxon>
        <taxon>Grewioideae</taxon>
        <taxon>Apeibeae</taxon>
        <taxon>Corchorus</taxon>
    </lineage>
</organism>
<dbReference type="AlphaFoldDB" id="A0A1R3IU33"/>
<evidence type="ECO:0000313" key="3">
    <source>
        <dbReference type="Proteomes" id="UP000188268"/>
    </source>
</evidence>
<gene>
    <name evidence="2" type="ORF">CCACVL1_09810</name>
</gene>
<feature type="region of interest" description="Disordered" evidence="1">
    <location>
        <begin position="1"/>
        <end position="51"/>
    </location>
</feature>
<reference evidence="2 3" key="1">
    <citation type="submission" date="2013-09" db="EMBL/GenBank/DDBJ databases">
        <title>Corchorus capsularis genome sequencing.</title>
        <authorList>
            <person name="Alam M."/>
            <person name="Haque M.S."/>
            <person name="Islam M.S."/>
            <person name="Emdad E.M."/>
            <person name="Islam M.M."/>
            <person name="Ahmed B."/>
            <person name="Halim A."/>
            <person name="Hossen Q.M.M."/>
            <person name="Hossain M.Z."/>
            <person name="Ahmed R."/>
            <person name="Khan M.M."/>
            <person name="Islam R."/>
            <person name="Rashid M.M."/>
            <person name="Khan S.A."/>
            <person name="Rahman M.S."/>
            <person name="Alam M."/>
        </authorList>
    </citation>
    <scope>NUCLEOTIDE SEQUENCE [LARGE SCALE GENOMIC DNA]</scope>
    <source>
        <strain evidence="3">cv. CVL-1</strain>
        <tissue evidence="2">Whole seedling</tissue>
    </source>
</reference>
<feature type="compositionally biased region" description="Basic and acidic residues" evidence="1">
    <location>
        <begin position="37"/>
        <end position="51"/>
    </location>
</feature>